<protein>
    <recommendedName>
        <fullName evidence="2">Putative zinc-finger domain-containing protein</fullName>
    </recommendedName>
</protein>
<dbReference type="OrthoDB" id="9782842at2"/>
<dbReference type="InterPro" id="IPR027383">
    <property type="entry name" value="Znf_put"/>
</dbReference>
<proteinExistence type="predicted"/>
<organism evidence="3 4">
    <name type="scientific">Thermanaerosceptrum fracticalcis</name>
    <dbReference type="NCBI Taxonomy" id="1712410"/>
    <lineage>
        <taxon>Bacteria</taxon>
        <taxon>Bacillati</taxon>
        <taxon>Bacillota</taxon>
        <taxon>Clostridia</taxon>
        <taxon>Eubacteriales</taxon>
        <taxon>Peptococcaceae</taxon>
        <taxon>Thermanaerosceptrum</taxon>
    </lineage>
</organism>
<evidence type="ECO:0000313" key="3">
    <source>
        <dbReference type="EMBL" id="QNB45028.1"/>
    </source>
</evidence>
<feature type="domain" description="Putative zinc-finger" evidence="2">
    <location>
        <begin position="11"/>
        <end position="37"/>
    </location>
</feature>
<name>A0A7G6DYX4_THEFR</name>
<evidence type="ECO:0000313" key="4">
    <source>
        <dbReference type="Proteomes" id="UP000515847"/>
    </source>
</evidence>
<dbReference type="AlphaFoldDB" id="A0A7G6DYX4"/>
<keyword evidence="1" id="KW-0812">Transmembrane</keyword>
<dbReference type="RefSeq" id="WP_034425617.1">
    <property type="nucleotide sequence ID" value="NZ_CP045798.1"/>
</dbReference>
<sequence length="170" mass="18789">MGQCACREIDLSACLDREITPELSSVIEEHLQTCQKCKEALNLMQLLSKAVQELPRPSVNPFLATKVLGQLQTEEISETPFVRLFESWGILSLVALGIVLVPFGSSLFGLMYVLIKNLTIVLNLVVDLSWRVPMSPINLALGAIFMAGGILAFYGFARLYLTMARKELVS</sequence>
<dbReference type="Proteomes" id="UP000515847">
    <property type="component" value="Chromosome"/>
</dbReference>
<keyword evidence="4" id="KW-1185">Reference proteome</keyword>
<keyword evidence="1" id="KW-1133">Transmembrane helix</keyword>
<feature type="transmembrane region" description="Helical" evidence="1">
    <location>
        <begin position="135"/>
        <end position="157"/>
    </location>
</feature>
<dbReference type="Pfam" id="PF13490">
    <property type="entry name" value="zf-HC2"/>
    <property type="match status" value="1"/>
</dbReference>
<gene>
    <name evidence="3" type="ORF">BR63_01030</name>
</gene>
<feature type="transmembrane region" description="Helical" evidence="1">
    <location>
        <begin position="90"/>
        <end position="115"/>
    </location>
</feature>
<evidence type="ECO:0000259" key="2">
    <source>
        <dbReference type="Pfam" id="PF13490"/>
    </source>
</evidence>
<accession>A0A7G6DYX4</accession>
<keyword evidence="1" id="KW-0472">Membrane</keyword>
<reference evidence="3 4" key="1">
    <citation type="journal article" date="2019" name="Front. Microbiol.">
        <title>Thermoanaerosceptrum fracticalcis gen. nov. sp. nov., a Novel Fumarate-Fermenting Microorganism From a Deep Fractured Carbonate Aquifer of the US Great Basin.</title>
        <authorList>
            <person name="Hamilton-Brehm S.D."/>
            <person name="Stewart L.E."/>
            <person name="Zavarin M."/>
            <person name="Caldwell M."/>
            <person name="Lawson P.A."/>
            <person name="Onstott T.C."/>
            <person name="Grzymski J."/>
            <person name="Neveux I."/>
            <person name="Lollar B.S."/>
            <person name="Russell C.E."/>
            <person name="Moser D.P."/>
        </authorList>
    </citation>
    <scope>NUCLEOTIDE SEQUENCE [LARGE SCALE GENOMIC DNA]</scope>
    <source>
        <strain evidence="3 4">DRI-13</strain>
    </source>
</reference>
<dbReference type="KEGG" id="tfr:BR63_01030"/>
<evidence type="ECO:0000256" key="1">
    <source>
        <dbReference type="SAM" id="Phobius"/>
    </source>
</evidence>
<dbReference type="EMBL" id="CP045798">
    <property type="protein sequence ID" value="QNB45028.1"/>
    <property type="molecule type" value="Genomic_DNA"/>
</dbReference>